<evidence type="ECO:0000256" key="3">
    <source>
        <dbReference type="ARBA" id="ARBA00022679"/>
    </source>
</evidence>
<evidence type="ECO:0000256" key="6">
    <source>
        <dbReference type="ARBA" id="ARBA00023136"/>
    </source>
</evidence>
<feature type="transmembrane region" description="Helical" evidence="7">
    <location>
        <begin position="204"/>
        <end position="221"/>
    </location>
</feature>
<proteinExistence type="inferred from homology"/>
<feature type="transmembrane region" description="Helical" evidence="7">
    <location>
        <begin position="180"/>
        <end position="198"/>
    </location>
</feature>
<dbReference type="InterPro" id="IPR003524">
    <property type="entry name" value="PNAcMuramoyl-5peptid_Trfase"/>
</dbReference>
<name>A0A098FAG1_9BACI</name>
<feature type="binding site" evidence="9">
    <location>
        <position position="232"/>
    </location>
    <ligand>
        <name>Mg(2+)</name>
        <dbReference type="ChEBI" id="CHEBI:18420"/>
    </ligand>
</feature>
<dbReference type="GeneID" id="56472019"/>
<dbReference type="EMBL" id="CCXW01000001">
    <property type="protein sequence ID" value="CEG31738.1"/>
    <property type="molecule type" value="Genomic_DNA"/>
</dbReference>
<gene>
    <name evidence="7 10" type="primary">mraY</name>
    <name evidence="11" type="ORF">BN1180_01892</name>
    <name evidence="14" type="ORF">FQP34_11830</name>
    <name evidence="12" type="ORF">Q8G35_05550</name>
    <name evidence="13" type="ORF">SAMN05878482_102197</name>
    <name evidence="10" type="ORF">SRABI133_01211</name>
</gene>
<dbReference type="InterPro" id="IPR018480">
    <property type="entry name" value="PNAcMuramoyl-5peptid_Trfase_CS"/>
</dbReference>
<dbReference type="EC" id="2.7.8.13" evidence="7 8"/>
<dbReference type="RefSeq" id="WP_034313901.1">
    <property type="nucleotide sequence ID" value="NZ_CABIYS010000001.1"/>
</dbReference>
<feature type="transmembrane region" description="Helical" evidence="7">
    <location>
        <begin position="301"/>
        <end position="321"/>
    </location>
</feature>
<evidence type="ECO:0000313" key="14">
    <source>
        <dbReference type="EMBL" id="TVX80667.1"/>
    </source>
</evidence>
<keyword evidence="3 7" id="KW-0808">Transferase</keyword>
<evidence type="ECO:0000313" key="15">
    <source>
        <dbReference type="Proteomes" id="UP000182110"/>
    </source>
</evidence>
<comment type="pathway">
    <text evidence="7">Cell wall biogenesis; peptidoglycan biosynthesis.</text>
</comment>
<keyword evidence="4 7" id="KW-0812">Transmembrane</keyword>
<keyword evidence="5 7" id="KW-1133">Transmembrane helix</keyword>
<dbReference type="EMBL" id="VNKI01000005">
    <property type="protein sequence ID" value="TVX80667.1"/>
    <property type="molecule type" value="Genomic_DNA"/>
</dbReference>
<keyword evidence="7" id="KW-1003">Cell membrane</keyword>
<reference evidence="11" key="2">
    <citation type="submission" date="2014-10" db="EMBL/GenBank/DDBJ databases">
        <authorList>
            <person name="Urmite Genomes"/>
        </authorList>
    </citation>
    <scope>NUCLEOTIDE SEQUENCE</scope>
    <source>
        <strain evidence="11">P558</strain>
    </source>
</reference>
<dbReference type="PANTHER" id="PTHR22926:SF5">
    <property type="entry name" value="PHOSPHO-N-ACETYLMURAMOYL-PENTAPEPTIDE-TRANSFERASE HOMOLOG"/>
    <property type="match status" value="1"/>
</dbReference>
<dbReference type="NCBIfam" id="TIGR00445">
    <property type="entry name" value="mraY"/>
    <property type="match status" value="1"/>
</dbReference>
<dbReference type="GO" id="GO:0008360">
    <property type="term" value="P:regulation of cell shape"/>
    <property type="evidence" value="ECO:0007669"/>
    <property type="project" value="UniProtKB-KW"/>
</dbReference>
<comment type="cofactor">
    <cofactor evidence="7 9">
        <name>Mg(2+)</name>
        <dbReference type="ChEBI" id="CHEBI:18420"/>
    </cofactor>
</comment>
<dbReference type="EMBL" id="JAUUTP010000004">
    <property type="protein sequence ID" value="MDP1417869.1"/>
    <property type="molecule type" value="Genomic_DNA"/>
</dbReference>
<keyword evidence="7" id="KW-0132">Cell division</keyword>
<feature type="transmembrane region" description="Helical" evidence="7">
    <location>
        <begin position="154"/>
        <end position="173"/>
    </location>
</feature>
<keyword evidence="15" id="KW-1185">Reference proteome</keyword>
<feature type="transmembrane region" description="Helical" evidence="7">
    <location>
        <begin position="82"/>
        <end position="105"/>
    </location>
</feature>
<dbReference type="InterPro" id="IPR000715">
    <property type="entry name" value="Glycosyl_transferase_4"/>
</dbReference>
<evidence type="ECO:0000313" key="12">
    <source>
        <dbReference type="EMBL" id="MDP1417869.1"/>
    </source>
</evidence>
<dbReference type="AlphaFoldDB" id="A0A098FAG1"/>
<organism evidence="14 17">
    <name type="scientific">Peribacillus simplex</name>
    <dbReference type="NCBI Taxonomy" id="1478"/>
    <lineage>
        <taxon>Bacteria</taxon>
        <taxon>Bacillati</taxon>
        <taxon>Bacillota</taxon>
        <taxon>Bacilli</taxon>
        <taxon>Bacillales</taxon>
        <taxon>Bacillaceae</taxon>
        <taxon>Peribacillus</taxon>
    </lineage>
</organism>
<accession>A0A098FAG1</accession>
<feature type="transmembrane region" description="Helical" evidence="7">
    <location>
        <begin position="117"/>
        <end position="134"/>
    </location>
</feature>
<evidence type="ECO:0000256" key="9">
    <source>
        <dbReference type="PIRSR" id="PIRSR600715-1"/>
    </source>
</evidence>
<reference evidence="11 15" key="1">
    <citation type="journal article" date="2014" name="Genome Announc.">
        <title>Genome Sequence of Bacillus simplex Strain P558, Isolated from a Human Fecal Sample.</title>
        <authorList>
            <person name="Croce O."/>
            <person name="Hugon P."/>
            <person name="Lagier J.C."/>
            <person name="Bibi F."/>
            <person name="Robert C."/>
            <person name="Azhar E.I."/>
            <person name="Raoult D."/>
            <person name="Fournier P.E."/>
        </authorList>
    </citation>
    <scope>NUCLEOTIDE SEQUENCE [LARGE SCALE GENOMIC DNA]</scope>
    <source>
        <strain evidence="11 15">P558</strain>
    </source>
</reference>
<feature type="transmembrane region" description="Helical" evidence="7">
    <location>
        <begin position="6"/>
        <end position="28"/>
    </location>
</feature>
<evidence type="ECO:0000313" key="11">
    <source>
        <dbReference type="EMBL" id="CEG31738.1"/>
    </source>
</evidence>
<dbReference type="Proteomes" id="UP000182110">
    <property type="component" value="Unassembled WGS sequence"/>
</dbReference>
<keyword evidence="7" id="KW-0961">Cell wall biogenesis/degradation</keyword>
<evidence type="ECO:0000313" key="17">
    <source>
        <dbReference type="Proteomes" id="UP000317770"/>
    </source>
</evidence>
<evidence type="ECO:0000313" key="10">
    <source>
        <dbReference type="EMBL" id="CAH0172039.1"/>
    </source>
</evidence>
<keyword evidence="7" id="KW-0573">Peptidoglycan synthesis</keyword>
<feature type="binding site" evidence="9">
    <location>
        <position position="172"/>
    </location>
    <ligand>
        <name>Mg(2+)</name>
        <dbReference type="ChEBI" id="CHEBI:18420"/>
    </ligand>
</feature>
<keyword evidence="7 9" id="KW-0460">Magnesium</keyword>
<dbReference type="Pfam" id="PF00953">
    <property type="entry name" value="Glycos_transf_4"/>
    <property type="match status" value="1"/>
</dbReference>
<reference evidence="10" key="5">
    <citation type="submission" date="2021-11" db="EMBL/GenBank/DDBJ databases">
        <authorList>
            <person name="Bulgarelli D."/>
        </authorList>
    </citation>
    <scope>NUCLEOTIDE SEQUENCE</scope>
    <source>
        <strain evidence="10">Bi133</strain>
    </source>
</reference>
<dbReference type="UniPathway" id="UPA00219"/>
<dbReference type="GO" id="GO:0051301">
    <property type="term" value="P:cell division"/>
    <property type="evidence" value="ECO:0007669"/>
    <property type="project" value="UniProtKB-KW"/>
</dbReference>
<comment type="caution">
    <text evidence="14">The sequence shown here is derived from an EMBL/GenBank/DDBJ whole genome shotgun (WGS) entry which is preliminary data.</text>
</comment>
<protein>
    <recommendedName>
        <fullName evidence="7 8">Phospho-N-acetylmuramoyl-pentapeptide-transferase</fullName>
        <ecNumber evidence="7 8">2.7.8.13</ecNumber>
    </recommendedName>
    <alternativeName>
        <fullName evidence="7">UDP-MurNAc-pentapeptide phosphotransferase</fullName>
    </alternativeName>
</protein>
<dbReference type="HAMAP" id="MF_00038">
    <property type="entry name" value="MraY"/>
    <property type="match status" value="1"/>
</dbReference>
<feature type="transmembrane region" description="Helical" evidence="7">
    <location>
        <begin position="253"/>
        <end position="276"/>
    </location>
</feature>
<evidence type="ECO:0000256" key="1">
    <source>
        <dbReference type="ARBA" id="ARBA00004141"/>
    </source>
</evidence>
<comment type="subcellular location">
    <subcellularLocation>
        <location evidence="7">Cell membrane</location>
        <topology evidence="7">Multi-pass membrane protein</topology>
    </subcellularLocation>
    <subcellularLocation>
        <location evidence="1">Membrane</location>
        <topology evidence="1">Multi-pass membrane protein</topology>
    </subcellularLocation>
</comment>
<reference evidence="12" key="6">
    <citation type="submission" date="2023-07" db="EMBL/GenBank/DDBJ databases">
        <title>Murine gut Bacillus species.</title>
        <authorList>
            <person name="Gutman E."/>
            <person name="Hashuel R."/>
            <person name="Litvak Y."/>
        </authorList>
    </citation>
    <scope>NUCLEOTIDE SEQUENCE</scope>
    <source>
        <strain evidence="12">RU283</strain>
    </source>
</reference>
<feature type="transmembrane region" description="Helical" evidence="7">
    <location>
        <begin position="49"/>
        <end position="70"/>
    </location>
</feature>
<keyword evidence="7" id="KW-0131">Cell cycle</keyword>
<dbReference type="Proteomes" id="UP001178277">
    <property type="component" value="Unassembled WGS sequence"/>
</dbReference>
<dbReference type="eggNOG" id="COG0472">
    <property type="taxonomic scope" value="Bacteria"/>
</dbReference>
<dbReference type="PROSITE" id="PS01347">
    <property type="entry name" value="MRAY_1"/>
    <property type="match status" value="1"/>
</dbReference>
<comment type="catalytic activity">
    <reaction evidence="7">
        <text>UDP-N-acetyl-alpha-D-muramoyl-L-alanyl-gamma-D-glutamyl-meso-2,6-diaminopimeloyl-D-alanyl-D-alanine + di-trans,octa-cis-undecaprenyl phosphate = di-trans,octa-cis-undecaprenyl diphospho-N-acetyl-alpha-D-muramoyl-L-alanyl-D-glutamyl-meso-2,6-diaminopimeloyl-D-alanyl-D-alanine + UMP</text>
        <dbReference type="Rhea" id="RHEA:28386"/>
        <dbReference type="ChEBI" id="CHEBI:57865"/>
        <dbReference type="ChEBI" id="CHEBI:60392"/>
        <dbReference type="ChEBI" id="CHEBI:61386"/>
        <dbReference type="ChEBI" id="CHEBI:61387"/>
        <dbReference type="EC" id="2.7.8.13"/>
    </reaction>
</comment>
<dbReference type="Proteomes" id="UP000185829">
    <property type="component" value="Unassembled WGS sequence"/>
</dbReference>
<reference evidence="13 16" key="3">
    <citation type="submission" date="2017-01" db="EMBL/GenBank/DDBJ databases">
        <authorList>
            <person name="Varghese N."/>
            <person name="Submissions S."/>
        </authorList>
    </citation>
    <scope>NUCLEOTIDE SEQUENCE [LARGE SCALE GENOMIC DNA]</scope>
    <source>
        <strain evidence="13 16">RUG2-6</strain>
    </source>
</reference>
<dbReference type="PANTHER" id="PTHR22926">
    <property type="entry name" value="PHOSPHO-N-ACETYLMURAMOYL-PENTAPEPTIDE-TRANSFERASE"/>
    <property type="match status" value="1"/>
</dbReference>
<comment type="function">
    <text evidence="7">Catalyzes the initial step of the lipid cycle reactions in the biosynthesis of the cell wall peptidoglycan: transfers peptidoglycan precursor phospho-MurNAc-pentapeptide from UDP-MurNAc-pentapeptide onto the lipid carrier undecaprenyl phosphate, yielding undecaprenyl-pyrophosphoryl-MurNAc-pentapeptide, known as lipid I.</text>
</comment>
<dbReference type="EMBL" id="FTMX01000002">
    <property type="protein sequence ID" value="SIQ77466.1"/>
    <property type="molecule type" value="Genomic_DNA"/>
</dbReference>
<evidence type="ECO:0000256" key="8">
    <source>
        <dbReference type="NCBIfam" id="TIGR00445"/>
    </source>
</evidence>
<dbReference type="GO" id="GO:0005886">
    <property type="term" value="C:plasma membrane"/>
    <property type="evidence" value="ECO:0007669"/>
    <property type="project" value="UniProtKB-SubCell"/>
</dbReference>
<dbReference type="EMBL" id="CAKKMG010000010">
    <property type="protein sequence ID" value="CAH0172039.1"/>
    <property type="molecule type" value="Genomic_DNA"/>
</dbReference>
<keyword evidence="6 7" id="KW-0472">Membrane</keyword>
<dbReference type="GO" id="GO:0009252">
    <property type="term" value="P:peptidoglycan biosynthetic process"/>
    <property type="evidence" value="ECO:0007669"/>
    <property type="project" value="UniProtKB-UniRule"/>
</dbReference>
<evidence type="ECO:0000256" key="5">
    <source>
        <dbReference type="ARBA" id="ARBA00022989"/>
    </source>
</evidence>
<evidence type="ECO:0000256" key="2">
    <source>
        <dbReference type="ARBA" id="ARBA00005583"/>
    </source>
</evidence>
<dbReference type="GO" id="GO:0071555">
    <property type="term" value="P:cell wall organization"/>
    <property type="evidence" value="ECO:0007669"/>
    <property type="project" value="UniProtKB-KW"/>
</dbReference>
<dbReference type="PROSITE" id="PS01348">
    <property type="entry name" value="MRAY_2"/>
    <property type="match status" value="1"/>
</dbReference>
<evidence type="ECO:0000256" key="4">
    <source>
        <dbReference type="ARBA" id="ARBA00022692"/>
    </source>
</evidence>
<dbReference type="STRING" id="1478.UP17_07305"/>
<sequence length="325" mass="35774">MLEQVIFYTILVAFLVTVLLSPIFIPFLRRLKFGQSIREEGPQSHLKKTGTPTMGGLVILLSVTIATLVMTLKFSAPSTETYLLLFVTLGFGLLGFLDDFIKVVMKRNLGLTSKQKLLGQIVISVIFYFVFKQTDRFNPELTIPGTDFAFDFGWFYLFIVIFWLVGFSNAVNLTDGLDGLVSGTSAIAFGAFAILAWSQSQYDVAIFSVAVVGAVLGFLVFNAHPAKVFMGDTGSLALGGAIATIALLTKLEILLVIIGGVFVIETLSVILQVGSFKTTGKRIFKMSPLHHHYELSGWSEWRVVVTFWTVGLLCAVLGIYLEVWI</sequence>
<feature type="transmembrane region" description="Helical" evidence="7">
    <location>
        <begin position="228"/>
        <end position="247"/>
    </location>
</feature>
<dbReference type="Proteomes" id="UP000317770">
    <property type="component" value="Unassembled WGS sequence"/>
</dbReference>
<evidence type="ECO:0000313" key="13">
    <source>
        <dbReference type="EMBL" id="SIQ77466.1"/>
    </source>
</evidence>
<keyword evidence="7 9" id="KW-0479">Metal-binding</keyword>
<evidence type="ECO:0000313" key="16">
    <source>
        <dbReference type="Proteomes" id="UP000185829"/>
    </source>
</evidence>
<evidence type="ECO:0000256" key="7">
    <source>
        <dbReference type="HAMAP-Rule" id="MF_00038"/>
    </source>
</evidence>
<dbReference type="CDD" id="cd06852">
    <property type="entry name" value="GT_MraY"/>
    <property type="match status" value="1"/>
</dbReference>
<reference evidence="14 17" key="4">
    <citation type="submission" date="2019-07" db="EMBL/GenBank/DDBJ databases">
        <title>Genome assembly of Bacillus simplex strain GGC-P6A.</title>
        <authorList>
            <person name="Jennings M.E."/>
            <person name="Barton H.A."/>
        </authorList>
    </citation>
    <scope>NUCLEOTIDE SEQUENCE [LARGE SCALE GENOMIC DNA]</scope>
    <source>
        <strain evidence="14 17">GGC-P6A</strain>
    </source>
</reference>
<dbReference type="GO" id="GO:0046872">
    <property type="term" value="F:metal ion binding"/>
    <property type="evidence" value="ECO:0007669"/>
    <property type="project" value="UniProtKB-KW"/>
</dbReference>
<dbReference type="Proteomes" id="UP000789326">
    <property type="component" value="Unassembled WGS sequence"/>
</dbReference>
<keyword evidence="7" id="KW-0133">Cell shape</keyword>
<dbReference type="GO" id="GO:0008963">
    <property type="term" value="F:phospho-N-acetylmuramoyl-pentapeptide-transferase activity"/>
    <property type="evidence" value="ECO:0007669"/>
    <property type="project" value="UniProtKB-UniRule"/>
</dbReference>
<comment type="similarity">
    <text evidence="2 7">Belongs to the glycosyltransferase 4 family. MraY subfamily.</text>
</comment>